<name>A0A6J1QA40_9HYME</name>
<proteinExistence type="predicted"/>
<evidence type="ECO:0000256" key="1">
    <source>
        <dbReference type="SAM" id="Coils"/>
    </source>
</evidence>
<dbReference type="OrthoDB" id="6628944at2759"/>
<reference evidence="3" key="1">
    <citation type="submission" date="2025-08" db="UniProtKB">
        <authorList>
            <consortium name="RefSeq"/>
        </authorList>
    </citation>
    <scope>IDENTIFICATION</scope>
    <source>
        <tissue evidence="3">Whole body</tissue>
    </source>
</reference>
<accession>A0A6J1QA40</accession>
<keyword evidence="2" id="KW-1185">Reference proteome</keyword>
<organism evidence="2 3">
    <name type="scientific">Temnothorax curvispinosus</name>
    <dbReference type="NCBI Taxonomy" id="300111"/>
    <lineage>
        <taxon>Eukaryota</taxon>
        <taxon>Metazoa</taxon>
        <taxon>Ecdysozoa</taxon>
        <taxon>Arthropoda</taxon>
        <taxon>Hexapoda</taxon>
        <taxon>Insecta</taxon>
        <taxon>Pterygota</taxon>
        <taxon>Neoptera</taxon>
        <taxon>Endopterygota</taxon>
        <taxon>Hymenoptera</taxon>
        <taxon>Apocrita</taxon>
        <taxon>Aculeata</taxon>
        <taxon>Formicoidea</taxon>
        <taxon>Formicidae</taxon>
        <taxon>Myrmicinae</taxon>
        <taxon>Temnothorax</taxon>
    </lineage>
</organism>
<dbReference type="Proteomes" id="UP000504618">
    <property type="component" value="Unplaced"/>
</dbReference>
<keyword evidence="1" id="KW-0175">Coiled coil</keyword>
<dbReference type="AlphaFoldDB" id="A0A6J1QA40"/>
<evidence type="ECO:0000313" key="2">
    <source>
        <dbReference type="Proteomes" id="UP000504618"/>
    </source>
</evidence>
<protein>
    <submittedName>
        <fullName evidence="3">Uncharacterized protein LOC112458936</fullName>
    </submittedName>
</protein>
<evidence type="ECO:0000313" key="3">
    <source>
        <dbReference type="RefSeq" id="XP_024878543.1"/>
    </source>
</evidence>
<dbReference type="GeneID" id="112458936"/>
<gene>
    <name evidence="3" type="primary">LOC112458936</name>
</gene>
<feature type="coiled-coil region" evidence="1">
    <location>
        <begin position="13"/>
        <end position="94"/>
    </location>
</feature>
<sequence>MEEVAKNIDKPAIQSMEEQNKAVQQEIMQEIGNNANVDVKTVLMQLRNTEKRNQELLNKNKNLLEEKEFLEEKNQGLSIQVTQLQTEVEKMAKDRHKEAETIAIDALRKVFTPGQIKMLMSSTRSHIKWSAEDITSAILLRSLSPKAYRYLRNVKKLFTDI</sequence>
<dbReference type="RefSeq" id="XP_024878543.1">
    <property type="nucleotide sequence ID" value="XM_025022775.1"/>
</dbReference>